<evidence type="ECO:0000313" key="3">
    <source>
        <dbReference type="EMBL" id="EJK57621.1"/>
    </source>
</evidence>
<comment type="caution">
    <text evidence="3">The sequence shown here is derived from an EMBL/GenBank/DDBJ whole genome shotgun (WGS) entry which is preliminary data.</text>
</comment>
<feature type="region of interest" description="Disordered" evidence="1">
    <location>
        <begin position="1"/>
        <end position="110"/>
    </location>
</feature>
<dbReference type="InterPro" id="IPR000489">
    <property type="entry name" value="Pterin-binding_dom"/>
</dbReference>
<evidence type="ECO:0000256" key="1">
    <source>
        <dbReference type="SAM" id="MobiDB-lite"/>
    </source>
</evidence>
<proteinExistence type="predicted"/>
<dbReference type="OrthoDB" id="445341at2759"/>
<feature type="compositionally biased region" description="Basic and acidic residues" evidence="1">
    <location>
        <begin position="66"/>
        <end position="91"/>
    </location>
</feature>
<feature type="compositionally biased region" description="Basic and acidic residues" evidence="1">
    <location>
        <begin position="22"/>
        <end position="50"/>
    </location>
</feature>
<dbReference type="GO" id="GO:0042558">
    <property type="term" value="P:pteridine-containing compound metabolic process"/>
    <property type="evidence" value="ECO:0007669"/>
    <property type="project" value="InterPro"/>
</dbReference>
<dbReference type="AlphaFoldDB" id="K0S9N0"/>
<gene>
    <name evidence="3" type="ORF">THAOC_22313</name>
</gene>
<feature type="compositionally biased region" description="Low complexity" evidence="1">
    <location>
        <begin position="7"/>
        <end position="19"/>
    </location>
</feature>
<name>K0S9N0_THAOC</name>
<sequence>MRGGEPSSSLQSALLATSTNNSREDSLDCDRDRNKSRNGGRGKDDIDKPKAKNSGPSHRTVQYRWRLNDSVRPDERLGQQDKDPRGDDPTKRIAKKKAGRNTESFDPGSTLVRPDLRVLVGNPSKSKFDKPLKHDDVVIVPELFGDEDDWDTYYQLVEEMRDLQKENPKSAWVTSIGMGRSGKPKPDQFQLAIDYDEIEKALEVFLRIGTEAADIPVQYDSRQTQIGSIDVRSGKVEPRVI</sequence>
<organism evidence="3 4">
    <name type="scientific">Thalassiosira oceanica</name>
    <name type="common">Marine diatom</name>
    <dbReference type="NCBI Taxonomy" id="159749"/>
    <lineage>
        <taxon>Eukaryota</taxon>
        <taxon>Sar</taxon>
        <taxon>Stramenopiles</taxon>
        <taxon>Ochrophyta</taxon>
        <taxon>Bacillariophyta</taxon>
        <taxon>Coscinodiscophyceae</taxon>
        <taxon>Thalassiosirophycidae</taxon>
        <taxon>Thalassiosirales</taxon>
        <taxon>Thalassiosiraceae</taxon>
        <taxon>Thalassiosira</taxon>
    </lineage>
</organism>
<evidence type="ECO:0000259" key="2">
    <source>
        <dbReference type="PROSITE" id="PS50972"/>
    </source>
</evidence>
<dbReference type="EMBL" id="AGNL01027632">
    <property type="protein sequence ID" value="EJK57621.1"/>
    <property type="molecule type" value="Genomic_DNA"/>
</dbReference>
<dbReference type="Proteomes" id="UP000266841">
    <property type="component" value="Unassembled WGS sequence"/>
</dbReference>
<feature type="domain" description="Pterin-binding" evidence="2">
    <location>
        <begin position="131"/>
        <end position="241"/>
    </location>
</feature>
<dbReference type="PROSITE" id="PS50972">
    <property type="entry name" value="PTERIN_BINDING"/>
    <property type="match status" value="1"/>
</dbReference>
<dbReference type="PANTHER" id="PTHR42256">
    <property type="entry name" value="OXOGLUTARATE/IRON-DEPENDENT DIOXYGENASE"/>
    <property type="match status" value="1"/>
</dbReference>
<keyword evidence="4" id="KW-1185">Reference proteome</keyword>
<evidence type="ECO:0000313" key="4">
    <source>
        <dbReference type="Proteomes" id="UP000266841"/>
    </source>
</evidence>
<reference evidence="3 4" key="1">
    <citation type="journal article" date="2012" name="Genome Biol.">
        <title>Genome and low-iron response of an oceanic diatom adapted to chronic iron limitation.</title>
        <authorList>
            <person name="Lommer M."/>
            <person name="Specht M."/>
            <person name="Roy A.S."/>
            <person name="Kraemer L."/>
            <person name="Andreson R."/>
            <person name="Gutowska M.A."/>
            <person name="Wolf J."/>
            <person name="Bergner S.V."/>
            <person name="Schilhabel M.B."/>
            <person name="Klostermeier U.C."/>
            <person name="Beiko R.G."/>
            <person name="Rosenstiel P."/>
            <person name="Hippler M."/>
            <person name="Laroche J."/>
        </authorList>
    </citation>
    <scope>NUCLEOTIDE SEQUENCE [LARGE SCALE GENOMIC DNA]</scope>
    <source>
        <strain evidence="3 4">CCMP1005</strain>
    </source>
</reference>
<protein>
    <recommendedName>
        <fullName evidence="2">Pterin-binding domain-containing protein</fullName>
    </recommendedName>
</protein>
<accession>K0S9N0</accession>
<dbReference type="PANTHER" id="PTHR42256:SF1">
    <property type="entry name" value="FE2OG DIOXYGENASE DOMAIN-CONTAINING PROTEIN"/>
    <property type="match status" value="1"/>
</dbReference>